<sequence>MPTARIEDLKHHYYLGDTIVRSPDGVIDAFEYPGLPEPAHRGEIPDRQSCAI</sequence>
<accession>A0A450S714</accession>
<dbReference type="AlphaFoldDB" id="A0A450S714"/>
<evidence type="ECO:0000313" key="1">
    <source>
        <dbReference type="EMBL" id="VFJ47704.1"/>
    </source>
</evidence>
<protein>
    <submittedName>
        <fullName evidence="1">Uncharacterized protein</fullName>
    </submittedName>
</protein>
<proteinExistence type="predicted"/>
<organism evidence="1">
    <name type="scientific">Candidatus Kentrum sp. FW</name>
    <dbReference type="NCBI Taxonomy" id="2126338"/>
    <lineage>
        <taxon>Bacteria</taxon>
        <taxon>Pseudomonadati</taxon>
        <taxon>Pseudomonadota</taxon>
        <taxon>Gammaproteobacteria</taxon>
        <taxon>Candidatus Kentrum</taxon>
    </lineage>
</organism>
<dbReference type="EMBL" id="CAADFD010000003">
    <property type="protein sequence ID" value="VFJ47704.1"/>
    <property type="molecule type" value="Genomic_DNA"/>
</dbReference>
<reference evidence="1" key="1">
    <citation type="submission" date="2019-02" db="EMBL/GenBank/DDBJ databases">
        <authorList>
            <person name="Gruber-Vodicka R. H."/>
            <person name="Seah K. B. B."/>
        </authorList>
    </citation>
    <scope>NUCLEOTIDE SEQUENCE</scope>
    <source>
        <strain evidence="1">BECK_BZ106</strain>
    </source>
</reference>
<name>A0A450S714_9GAMM</name>
<gene>
    <name evidence="1" type="ORF">BECKFW1821B_GA0114236_10032</name>
</gene>